<feature type="domain" description="DUF2059" evidence="3">
    <location>
        <begin position="106"/>
        <end position="150"/>
    </location>
</feature>
<dbReference type="RefSeq" id="WP_151123582.1">
    <property type="nucleotide sequence ID" value="NZ_CP088081.1"/>
</dbReference>
<name>A0A643FEB1_IDEDE</name>
<evidence type="ECO:0000256" key="2">
    <source>
        <dbReference type="SAM" id="SignalP"/>
    </source>
</evidence>
<proteinExistence type="predicted"/>
<dbReference type="OrthoDB" id="8902809at2"/>
<dbReference type="Pfam" id="PF09832">
    <property type="entry name" value="DUF2059"/>
    <property type="match status" value="1"/>
</dbReference>
<feature type="signal peptide" evidence="2">
    <location>
        <begin position="1"/>
        <end position="24"/>
    </location>
</feature>
<comment type="caution">
    <text evidence="4">The sequence shown here is derived from an EMBL/GenBank/DDBJ whole genome shotgun (WGS) entry which is preliminary data.</text>
</comment>
<accession>A0A643FEB1</accession>
<evidence type="ECO:0000259" key="3">
    <source>
        <dbReference type="Pfam" id="PF09832"/>
    </source>
</evidence>
<organism evidence="4 5">
    <name type="scientific">Ideonella dechloratans</name>
    <dbReference type="NCBI Taxonomy" id="36863"/>
    <lineage>
        <taxon>Bacteria</taxon>
        <taxon>Pseudomonadati</taxon>
        <taxon>Pseudomonadota</taxon>
        <taxon>Betaproteobacteria</taxon>
        <taxon>Burkholderiales</taxon>
        <taxon>Sphaerotilaceae</taxon>
        <taxon>Ideonella</taxon>
    </lineage>
</organism>
<evidence type="ECO:0000313" key="5">
    <source>
        <dbReference type="Proteomes" id="UP000430120"/>
    </source>
</evidence>
<evidence type="ECO:0000313" key="4">
    <source>
        <dbReference type="EMBL" id="KAB0583538.1"/>
    </source>
</evidence>
<feature type="region of interest" description="Disordered" evidence="1">
    <location>
        <begin position="173"/>
        <end position="193"/>
    </location>
</feature>
<dbReference type="Proteomes" id="UP000430120">
    <property type="component" value="Unassembled WGS sequence"/>
</dbReference>
<dbReference type="AlphaFoldDB" id="A0A643FEB1"/>
<feature type="compositionally biased region" description="Low complexity" evidence="1">
    <location>
        <begin position="176"/>
        <end position="193"/>
    </location>
</feature>
<dbReference type="EMBL" id="VZPB01000013">
    <property type="protein sequence ID" value="KAB0583538.1"/>
    <property type="molecule type" value="Genomic_DNA"/>
</dbReference>
<reference evidence="4 5" key="1">
    <citation type="submission" date="2019-09" db="EMBL/GenBank/DDBJ databases">
        <title>Draft genome sequences of 48 bacterial type strains from the CCUG.</title>
        <authorList>
            <person name="Tunovic T."/>
            <person name="Pineiro-Iglesias B."/>
            <person name="Unosson C."/>
            <person name="Inganas E."/>
            <person name="Ohlen M."/>
            <person name="Cardew S."/>
            <person name="Jensie-Markopoulos S."/>
            <person name="Salva-Serra F."/>
            <person name="Jaen-Luchoro D."/>
            <person name="Karlsson R."/>
            <person name="Svensson-Stadler L."/>
            <person name="Chun J."/>
            <person name="Moore E."/>
        </authorList>
    </citation>
    <scope>NUCLEOTIDE SEQUENCE [LARGE SCALE GENOMIC DNA]</scope>
    <source>
        <strain evidence="4 5">CCUG 30977</strain>
    </source>
</reference>
<keyword evidence="2" id="KW-0732">Signal</keyword>
<protein>
    <submittedName>
        <fullName evidence="4">DUF2059 domain-containing protein</fullName>
    </submittedName>
</protein>
<feature type="chain" id="PRO_5024893536" evidence="2">
    <location>
        <begin position="25"/>
        <end position="193"/>
    </location>
</feature>
<gene>
    <name evidence="4" type="ORF">F7Q92_07625</name>
</gene>
<sequence>MTPKMTRWTLALVAGLMLTGLAQAQTKKELIAKVIQLQQPSVENVARSIAAQTAQQILEATGPAVAQQPADKREAVAKDVQAEVKKFYGDIESVLRDRAVKLAPTAMAPVLEEKFSEDELKQLVAWLESPTAKKFNESAPVLLETMQQKLVADTRGTVEPKIRTLEGTLRKKLGLPAAAPASPAASAAKPAKK</sequence>
<dbReference type="InterPro" id="IPR018637">
    <property type="entry name" value="DUF2059"/>
</dbReference>
<evidence type="ECO:0000256" key="1">
    <source>
        <dbReference type="SAM" id="MobiDB-lite"/>
    </source>
</evidence>
<keyword evidence="5" id="KW-1185">Reference proteome</keyword>